<keyword evidence="2 7" id="KW-0699">rRNA-binding</keyword>
<dbReference type="PROSITE" id="PS50159">
    <property type="entry name" value="RIBOSOMAL_S13_2"/>
    <property type="match status" value="1"/>
</dbReference>
<evidence type="ECO:0000256" key="6">
    <source>
        <dbReference type="ARBA" id="ARBA00063089"/>
    </source>
</evidence>
<dbReference type="PROSITE" id="PS00646">
    <property type="entry name" value="RIBOSOMAL_S13_1"/>
    <property type="match status" value="1"/>
</dbReference>
<keyword evidence="10" id="KW-1185">Reference proteome</keyword>
<dbReference type="FunFam" id="1.10.8.50:FF:000001">
    <property type="entry name" value="30S ribosomal protein S13"/>
    <property type="match status" value="1"/>
</dbReference>
<dbReference type="Gene3D" id="4.10.910.10">
    <property type="entry name" value="30s ribosomal protein s13, domain 2"/>
    <property type="match status" value="1"/>
</dbReference>
<dbReference type="InterPro" id="IPR018269">
    <property type="entry name" value="Ribosomal_uS13_CS"/>
</dbReference>
<accession>A8A8W2</accession>
<dbReference type="HAMAP" id="MF_01315">
    <property type="entry name" value="Ribosomal_uS13"/>
    <property type="match status" value="1"/>
</dbReference>
<dbReference type="STRING" id="453591.Igni_0180"/>
<dbReference type="SUPFAM" id="SSF46946">
    <property type="entry name" value="S13-like H2TH domain"/>
    <property type="match status" value="1"/>
</dbReference>
<evidence type="ECO:0000256" key="2">
    <source>
        <dbReference type="ARBA" id="ARBA00022730"/>
    </source>
</evidence>
<dbReference type="InterPro" id="IPR027437">
    <property type="entry name" value="Rbsml_uS13_C"/>
</dbReference>
<sequence>MARLVEEFKYIVRIGDTDIDGSLPAVYGLAKIKGIGYTTALAILRKLGIDPHMRLGYLSETRIRELDEKVRDITQLGFPSWLYNRRKDYTTGKDLHLIGADLVFYARQDIEREKRIKSWRGLRHSLGLKVRGQRTATTGRLGMTVGVSKKSR</sequence>
<dbReference type="GO" id="GO:0003735">
    <property type="term" value="F:structural constituent of ribosome"/>
    <property type="evidence" value="ECO:0007669"/>
    <property type="project" value="InterPro"/>
</dbReference>
<dbReference type="PhylomeDB" id="A8A8W2"/>
<dbReference type="PANTHER" id="PTHR10871:SF3">
    <property type="entry name" value="SMALL RIBOSOMAL SUBUNIT PROTEIN US13"/>
    <property type="match status" value="1"/>
</dbReference>
<comment type="subunit">
    <text evidence="6 7">Part of the 30S ribosomal subunit. Forms a loose heterodimer with protein S19. Forms two bridges to the 50S subunit in the 70S ribosome.</text>
</comment>
<dbReference type="FunFam" id="4.10.910.10:FF:000002">
    <property type="entry name" value="40S ribosomal protein S18"/>
    <property type="match status" value="1"/>
</dbReference>
<dbReference type="GeneID" id="5562325"/>
<dbReference type="KEGG" id="iho:Igni_0180"/>
<dbReference type="EMBL" id="CP000816">
    <property type="protein sequence ID" value="ABU81364.1"/>
    <property type="molecule type" value="Genomic_DNA"/>
</dbReference>
<dbReference type="GO" id="GO:0015935">
    <property type="term" value="C:small ribosomal subunit"/>
    <property type="evidence" value="ECO:0007669"/>
    <property type="project" value="TreeGrafter"/>
</dbReference>
<reference evidence="9 10" key="1">
    <citation type="journal article" date="2008" name="Genome Biol.">
        <title>A genomic analysis of the archaeal system Ignicoccus hospitalis-Nanoarchaeum equitans.</title>
        <authorList>
            <person name="Podar M."/>
            <person name="Anderson I."/>
            <person name="Makarova K.S."/>
            <person name="Elkins J.G."/>
            <person name="Ivanova N."/>
            <person name="Wall M.A."/>
            <person name="Lykidis A."/>
            <person name="Mavromatis K."/>
            <person name="Sun H."/>
            <person name="Hudson M.E."/>
            <person name="Chen W."/>
            <person name="Deciu C."/>
            <person name="Hutchison D."/>
            <person name="Eads J.R."/>
            <person name="Anderson A."/>
            <person name="Fernandes F."/>
            <person name="Szeto E."/>
            <person name="Lapidus A."/>
            <person name="Kyrpides N.C."/>
            <person name="Saier M.H.Jr."/>
            <person name="Richardson P.M."/>
            <person name="Rachel R."/>
            <person name="Huber H."/>
            <person name="Eisen J.A."/>
            <person name="Koonin E.V."/>
            <person name="Keller M."/>
            <person name="Stetter K.O."/>
        </authorList>
    </citation>
    <scope>NUCLEOTIDE SEQUENCE [LARGE SCALE GENOMIC DNA]</scope>
    <source>
        <strain evidence="10">KIN4/I / DSM 18386 / JCM 14125</strain>
    </source>
</reference>
<dbReference type="PIRSF" id="PIRSF002134">
    <property type="entry name" value="Ribosomal_S13"/>
    <property type="match status" value="1"/>
</dbReference>
<protein>
    <recommendedName>
        <fullName evidence="7">Small ribosomal subunit protein uS13</fullName>
    </recommendedName>
</protein>
<evidence type="ECO:0000256" key="8">
    <source>
        <dbReference type="RuleBase" id="RU003830"/>
    </source>
</evidence>
<dbReference type="InterPro" id="IPR010979">
    <property type="entry name" value="Ribosomal_uS13-like_H2TH"/>
</dbReference>
<dbReference type="PANTHER" id="PTHR10871">
    <property type="entry name" value="30S RIBOSOMAL PROTEIN S13/40S RIBOSOMAL PROTEIN S18"/>
    <property type="match status" value="1"/>
</dbReference>
<organism evidence="9 10">
    <name type="scientific">Ignicoccus hospitalis (strain KIN4/I / DSM 18386 / JCM 14125)</name>
    <dbReference type="NCBI Taxonomy" id="453591"/>
    <lineage>
        <taxon>Archaea</taxon>
        <taxon>Thermoproteota</taxon>
        <taxon>Thermoprotei</taxon>
        <taxon>Desulfurococcales</taxon>
        <taxon>Desulfurococcaceae</taxon>
        <taxon>Ignicoccus</taxon>
    </lineage>
</organism>
<name>A8A8W2_IGNH4</name>
<dbReference type="AlphaFoldDB" id="A8A8W2"/>
<evidence type="ECO:0000313" key="9">
    <source>
        <dbReference type="EMBL" id="ABU81364.1"/>
    </source>
</evidence>
<proteinExistence type="inferred from homology"/>
<dbReference type="GO" id="GO:0019843">
    <property type="term" value="F:rRNA binding"/>
    <property type="evidence" value="ECO:0007669"/>
    <property type="project" value="UniProtKB-UniRule"/>
</dbReference>
<evidence type="ECO:0000256" key="3">
    <source>
        <dbReference type="ARBA" id="ARBA00022884"/>
    </source>
</evidence>
<evidence type="ECO:0000313" key="10">
    <source>
        <dbReference type="Proteomes" id="UP000000262"/>
    </source>
</evidence>
<keyword evidence="4 7" id="KW-0689">Ribosomal protein</keyword>
<evidence type="ECO:0000256" key="7">
    <source>
        <dbReference type="HAMAP-Rule" id="MF_01315"/>
    </source>
</evidence>
<comment type="function">
    <text evidence="7">Located at the top of the head of the 30S subunit, it contacts several helices of the 16S rRNA. In the 70S ribosome it contacts the 23S rRNA (bridge B1a) and protein L5 of the 50S subunit (bridge B1b), connecting the 2 subunits; these bridges are implicated in subunit movement.</text>
</comment>
<dbReference type="RefSeq" id="WP_011998216.1">
    <property type="nucleotide sequence ID" value="NC_009776.1"/>
</dbReference>
<dbReference type="InterPro" id="IPR001892">
    <property type="entry name" value="Ribosomal_uS13"/>
</dbReference>
<keyword evidence="5 7" id="KW-0687">Ribonucleoprotein</keyword>
<dbReference type="Pfam" id="PF00416">
    <property type="entry name" value="Ribosomal_S13"/>
    <property type="match status" value="1"/>
</dbReference>
<dbReference type="GO" id="GO:0006412">
    <property type="term" value="P:translation"/>
    <property type="evidence" value="ECO:0007669"/>
    <property type="project" value="UniProtKB-UniRule"/>
</dbReference>
<dbReference type="NCBIfam" id="NF003140">
    <property type="entry name" value="PRK04053.1"/>
    <property type="match status" value="1"/>
</dbReference>
<evidence type="ECO:0000256" key="4">
    <source>
        <dbReference type="ARBA" id="ARBA00022980"/>
    </source>
</evidence>
<dbReference type="eggNOG" id="arCOG01722">
    <property type="taxonomic scope" value="Archaea"/>
</dbReference>
<keyword evidence="3 7" id="KW-0694">RNA-binding</keyword>
<evidence type="ECO:0000256" key="5">
    <source>
        <dbReference type="ARBA" id="ARBA00023274"/>
    </source>
</evidence>
<dbReference type="Gene3D" id="1.10.8.50">
    <property type="match status" value="1"/>
</dbReference>
<dbReference type="InterPro" id="IPR019977">
    <property type="entry name" value="Ribosomal_uS13_archaeal"/>
</dbReference>
<dbReference type="HOGENOM" id="CLU_103849_0_0_2"/>
<dbReference type="Proteomes" id="UP000000262">
    <property type="component" value="Chromosome"/>
</dbReference>
<comment type="similarity">
    <text evidence="1 7 8">Belongs to the universal ribosomal protein uS13 family.</text>
</comment>
<dbReference type="GO" id="GO:0005829">
    <property type="term" value="C:cytosol"/>
    <property type="evidence" value="ECO:0007669"/>
    <property type="project" value="TreeGrafter"/>
</dbReference>
<evidence type="ECO:0000256" key="1">
    <source>
        <dbReference type="ARBA" id="ARBA00008080"/>
    </source>
</evidence>
<dbReference type="NCBIfam" id="TIGR03629">
    <property type="entry name" value="uS13_arch"/>
    <property type="match status" value="1"/>
</dbReference>
<gene>
    <name evidence="7" type="primary">rps13</name>
    <name evidence="9" type="ordered locus">Igni_0180</name>
</gene>